<dbReference type="GO" id="GO:0016491">
    <property type="term" value="F:oxidoreductase activity"/>
    <property type="evidence" value="ECO:0007669"/>
    <property type="project" value="InterPro"/>
</dbReference>
<dbReference type="EMBL" id="DTCK01000041">
    <property type="protein sequence ID" value="HGQ36348.1"/>
    <property type="molecule type" value="Genomic_DNA"/>
</dbReference>
<evidence type="ECO:0000259" key="1">
    <source>
        <dbReference type="Pfam" id="PF07992"/>
    </source>
</evidence>
<proteinExistence type="predicted"/>
<dbReference type="Pfam" id="PF07992">
    <property type="entry name" value="Pyr_redox_2"/>
    <property type="match status" value="1"/>
</dbReference>
<dbReference type="Gene3D" id="3.50.50.60">
    <property type="entry name" value="FAD/NAD(P)-binding domain"/>
    <property type="match status" value="2"/>
</dbReference>
<dbReference type="PANTHER" id="PTHR42783">
    <property type="entry name" value="GLUTAMATE SYNTHASE [NADPH] SMALL CHAIN"/>
    <property type="match status" value="1"/>
</dbReference>
<comment type="caution">
    <text evidence="3">The sequence shown here is derived from an EMBL/GenBank/DDBJ whole genome shotgun (WGS) entry which is preliminary data.</text>
</comment>
<dbReference type="PRINTS" id="PR00368">
    <property type="entry name" value="FADPNR"/>
</dbReference>
<feature type="domain" description="FAD/NAD(P)-binding" evidence="1">
    <location>
        <begin position="16"/>
        <end position="332"/>
    </location>
</feature>
<evidence type="ECO:0000313" key="3">
    <source>
        <dbReference type="EMBL" id="HGQ64424.1"/>
    </source>
</evidence>
<dbReference type="EMBL" id="DTBD01000031">
    <property type="protein sequence ID" value="HGQ64424.1"/>
    <property type="molecule type" value="Genomic_DNA"/>
</dbReference>
<dbReference type="AlphaFoldDB" id="A0A7C4JJE5"/>
<dbReference type="InterPro" id="IPR023753">
    <property type="entry name" value="FAD/NAD-binding_dom"/>
</dbReference>
<dbReference type="PRINTS" id="PR00411">
    <property type="entry name" value="PNDRDTASEI"/>
</dbReference>
<sequence length="348" mass="38153">MRFAFVCKGKGGKKGSIAIVGAGPAGLAATGYLACMGYDVDVYEKLPYAGGLMMFAIPSNRIYPENVIEGIEDLRDRLSVKFYLKTKVFAKGQARHDEGDDFVEKTTDLEDIVGKYDAVLISTGTWGSRKLGVEGENSKNVLTALEYLYHWRLHEEKLINEKPPLGRKVAVIGAGLSAVDAAEKAFEAGAEVYIVYRRTIAEAPAGIYTINSLIRRGVRFIELVQPTKIVSEGGYAKGVELMKMKLGEPDETGRPRPIPVPGTEFVIEADLIILAVGEIPTPPFADKFMNISADRSKRIPVNDRYQTTVEKMFAAGDVVTGPSFVGKAFGTGLRAAKFLDNYMSYFRR</sequence>
<dbReference type="NCBIfam" id="NF009409">
    <property type="entry name" value="PRK12770.1"/>
    <property type="match status" value="1"/>
</dbReference>
<gene>
    <name evidence="3" type="ORF">ENU08_04180</name>
    <name evidence="2" type="ORF">ENU41_06700</name>
</gene>
<organism evidence="3">
    <name type="scientific">Ignisphaera aggregans</name>
    <dbReference type="NCBI Taxonomy" id="334771"/>
    <lineage>
        <taxon>Archaea</taxon>
        <taxon>Thermoproteota</taxon>
        <taxon>Thermoprotei</taxon>
        <taxon>Desulfurococcales</taxon>
        <taxon>Desulfurococcaceae</taxon>
        <taxon>Ignisphaera</taxon>
    </lineage>
</organism>
<evidence type="ECO:0000313" key="2">
    <source>
        <dbReference type="EMBL" id="HGQ36348.1"/>
    </source>
</evidence>
<dbReference type="PANTHER" id="PTHR42783:SF3">
    <property type="entry name" value="GLUTAMATE SYNTHASE [NADPH] SMALL CHAIN-RELATED"/>
    <property type="match status" value="1"/>
</dbReference>
<accession>A0A7C4JJE5</accession>
<protein>
    <submittedName>
        <fullName evidence="3">Glutamate synthase</fullName>
    </submittedName>
</protein>
<dbReference type="InterPro" id="IPR036188">
    <property type="entry name" value="FAD/NAD-bd_sf"/>
</dbReference>
<dbReference type="SUPFAM" id="SSF51971">
    <property type="entry name" value="Nucleotide-binding domain"/>
    <property type="match status" value="1"/>
</dbReference>
<name>A0A7C4JJE5_9CREN</name>
<reference evidence="3" key="1">
    <citation type="journal article" date="2020" name="mSystems">
        <title>Genome- and Community-Level Interaction Insights into Carbon Utilization and Element Cycling Functions of Hydrothermarchaeota in Hydrothermal Sediment.</title>
        <authorList>
            <person name="Zhou Z."/>
            <person name="Liu Y."/>
            <person name="Xu W."/>
            <person name="Pan J."/>
            <person name="Luo Z.H."/>
            <person name="Li M."/>
        </authorList>
    </citation>
    <scope>NUCLEOTIDE SEQUENCE [LARGE SCALE GENOMIC DNA]</scope>
    <source>
        <strain evidence="3">SpSt-637</strain>
        <strain evidence="2">SpSt-667</strain>
    </source>
</reference>